<dbReference type="NCBIfam" id="TIGR02550">
    <property type="entry name" value="flagell_flgL"/>
    <property type="match status" value="1"/>
</dbReference>
<dbReference type="SUPFAM" id="SSF64518">
    <property type="entry name" value="Phase 1 flagellin"/>
    <property type="match status" value="1"/>
</dbReference>
<evidence type="ECO:0000256" key="4">
    <source>
        <dbReference type="ARBA" id="ARBA00022525"/>
    </source>
</evidence>
<evidence type="ECO:0000256" key="3">
    <source>
        <dbReference type="ARBA" id="ARBA00005709"/>
    </source>
</evidence>
<accession>A0A0T9NV21</accession>
<dbReference type="InterPro" id="IPR001492">
    <property type="entry name" value="Flagellin"/>
</dbReference>
<keyword evidence="7" id="KW-0282">Flagellum</keyword>
<organism evidence="7 8">
    <name type="scientific">Yersinia similis</name>
    <dbReference type="NCBI Taxonomy" id="367190"/>
    <lineage>
        <taxon>Bacteria</taxon>
        <taxon>Pseudomonadati</taxon>
        <taxon>Pseudomonadota</taxon>
        <taxon>Gammaproteobacteria</taxon>
        <taxon>Enterobacterales</taxon>
        <taxon>Yersiniaceae</taxon>
        <taxon>Yersinia</taxon>
    </lineage>
</organism>
<comment type="similarity">
    <text evidence="3">Belongs to the bacterial flagellin family.</text>
</comment>
<dbReference type="GO" id="GO:0071973">
    <property type="term" value="P:bacterial-type flagellum-dependent cell motility"/>
    <property type="evidence" value="ECO:0007669"/>
    <property type="project" value="InterPro"/>
</dbReference>
<evidence type="ECO:0000313" key="8">
    <source>
        <dbReference type="Proteomes" id="UP000038204"/>
    </source>
</evidence>
<proteinExistence type="inferred from homology"/>
<keyword evidence="7" id="KW-0966">Cell projection</keyword>
<evidence type="ECO:0000259" key="6">
    <source>
        <dbReference type="Pfam" id="PF00669"/>
    </source>
</evidence>
<dbReference type="GO" id="GO:0009424">
    <property type="term" value="C:bacterial-type flagellum hook"/>
    <property type="evidence" value="ECO:0007669"/>
    <property type="project" value="InterPro"/>
</dbReference>
<dbReference type="GO" id="GO:0005198">
    <property type="term" value="F:structural molecule activity"/>
    <property type="evidence" value="ECO:0007669"/>
    <property type="project" value="InterPro"/>
</dbReference>
<protein>
    <submittedName>
        <fullName evidence="7">Flagellar hook-associated protein FlgL</fullName>
    </submittedName>
</protein>
<keyword evidence="4" id="KW-0964">Secreted</keyword>
<keyword evidence="7" id="KW-0969">Cilium</keyword>
<evidence type="ECO:0000313" key="7">
    <source>
        <dbReference type="EMBL" id="CNH31769.1"/>
    </source>
</evidence>
<evidence type="ECO:0000256" key="2">
    <source>
        <dbReference type="ARBA" id="ARBA00004613"/>
    </source>
</evidence>
<feature type="domain" description="Flagellin N-terminal" evidence="6">
    <location>
        <begin position="28"/>
        <end position="163"/>
    </location>
</feature>
<name>A0A0T9NV21_9GAMM</name>
<dbReference type="InterPro" id="IPR001029">
    <property type="entry name" value="Flagellin_N"/>
</dbReference>
<evidence type="ECO:0000256" key="1">
    <source>
        <dbReference type="ARBA" id="ARBA00004365"/>
    </source>
</evidence>
<dbReference type="Proteomes" id="UP000038204">
    <property type="component" value="Unassembled WGS sequence"/>
</dbReference>
<evidence type="ECO:0000256" key="5">
    <source>
        <dbReference type="ARBA" id="ARBA00023143"/>
    </source>
</evidence>
<dbReference type="PANTHER" id="PTHR42792:SF1">
    <property type="entry name" value="FLAGELLAR HOOK-ASSOCIATED PROTEIN 3"/>
    <property type="match status" value="1"/>
</dbReference>
<sequence length="350" mass="37910">MMIIDDDHAHQYALAERLLKGTHIVRLSTSMLYQQNMQGITNAQSLWMQTGQQLSTGKRVINPSDDPMAASQAVMVSQAESENNQYALARSFARQGSSLETTVLVQTTSTIQSIQTLVISAKNDTLSDDDRASYATQLQGLKDQLLNQANTTDGNGRYIFAGFKSDKPPFTVSDTGEVTYVGGDVAIEQKVDANRSITVGHTGSSVFMALTSNAKPEPDDANGDPVASEDNIFDTIDTVLNSLKTPLQGASEEVKAQAQADLDKGIRGLSNSLNNVLSVQAEIGVQLQELDNLDSLGGDRTLINKQRLSDLQDVDWTSAISSYVMQQAALQASYTTFTNMQGLSLFQLNK</sequence>
<keyword evidence="5" id="KW-0975">Bacterial flagellum</keyword>
<comment type="subcellular location">
    <subcellularLocation>
        <location evidence="1">Bacterial flagellum</location>
    </subcellularLocation>
    <subcellularLocation>
        <location evidence="2">Secreted</location>
    </subcellularLocation>
</comment>
<dbReference type="Pfam" id="PF00669">
    <property type="entry name" value="Flagellin_N"/>
    <property type="match status" value="1"/>
</dbReference>
<dbReference type="GO" id="GO:0005576">
    <property type="term" value="C:extracellular region"/>
    <property type="evidence" value="ECO:0007669"/>
    <property type="project" value="UniProtKB-SubCell"/>
</dbReference>
<gene>
    <name evidence="7" type="primary">flgL_1</name>
    <name evidence="7" type="ORF">ERS008667_00279</name>
</gene>
<dbReference type="AlphaFoldDB" id="A0A0T9NV21"/>
<dbReference type="EMBL" id="CQBK01000002">
    <property type="protein sequence ID" value="CNH31769.1"/>
    <property type="molecule type" value="Genomic_DNA"/>
</dbReference>
<dbReference type="Gene3D" id="1.20.1330.10">
    <property type="entry name" value="f41 fragment of flagellin, N-terminal domain"/>
    <property type="match status" value="1"/>
</dbReference>
<reference evidence="7 8" key="1">
    <citation type="submission" date="2015-03" db="EMBL/GenBank/DDBJ databases">
        <authorList>
            <person name="Murphy D."/>
        </authorList>
    </citation>
    <scope>NUCLEOTIDE SEQUENCE [LARGE SCALE GENOMIC DNA]</scope>
    <source>
        <strain evidence="7 8">Y233</strain>
    </source>
</reference>
<dbReference type="PANTHER" id="PTHR42792">
    <property type="entry name" value="FLAGELLIN"/>
    <property type="match status" value="1"/>
</dbReference>
<dbReference type="InterPro" id="IPR013384">
    <property type="entry name" value="Flagell_FlgL"/>
</dbReference>